<evidence type="ECO:0008006" key="3">
    <source>
        <dbReference type="Google" id="ProtNLM"/>
    </source>
</evidence>
<reference evidence="1 2" key="1">
    <citation type="journal article" date="2023" name="G3 (Bethesda)">
        <title>A chromosome-length genome assembly and annotation of blackberry (Rubus argutus, cv. 'Hillquist').</title>
        <authorList>
            <person name="Bruna T."/>
            <person name="Aryal R."/>
            <person name="Dudchenko O."/>
            <person name="Sargent D.J."/>
            <person name="Mead D."/>
            <person name="Buti M."/>
            <person name="Cavallini A."/>
            <person name="Hytonen T."/>
            <person name="Andres J."/>
            <person name="Pham M."/>
            <person name="Weisz D."/>
            <person name="Mascagni F."/>
            <person name="Usai G."/>
            <person name="Natali L."/>
            <person name="Bassil N."/>
            <person name="Fernandez G.E."/>
            <person name="Lomsadze A."/>
            <person name="Armour M."/>
            <person name="Olukolu B."/>
            <person name="Poorten T."/>
            <person name="Britton C."/>
            <person name="Davik J."/>
            <person name="Ashrafi H."/>
            <person name="Aiden E.L."/>
            <person name="Borodovsky M."/>
            <person name="Worthington M."/>
        </authorList>
    </citation>
    <scope>NUCLEOTIDE SEQUENCE [LARGE SCALE GENOMIC DNA]</scope>
    <source>
        <strain evidence="1">PI 553951</strain>
    </source>
</reference>
<dbReference type="Proteomes" id="UP001457282">
    <property type="component" value="Unassembled WGS sequence"/>
</dbReference>
<organism evidence="1 2">
    <name type="scientific">Rubus argutus</name>
    <name type="common">Southern blackberry</name>
    <dbReference type="NCBI Taxonomy" id="59490"/>
    <lineage>
        <taxon>Eukaryota</taxon>
        <taxon>Viridiplantae</taxon>
        <taxon>Streptophyta</taxon>
        <taxon>Embryophyta</taxon>
        <taxon>Tracheophyta</taxon>
        <taxon>Spermatophyta</taxon>
        <taxon>Magnoliopsida</taxon>
        <taxon>eudicotyledons</taxon>
        <taxon>Gunneridae</taxon>
        <taxon>Pentapetalae</taxon>
        <taxon>rosids</taxon>
        <taxon>fabids</taxon>
        <taxon>Rosales</taxon>
        <taxon>Rosaceae</taxon>
        <taxon>Rosoideae</taxon>
        <taxon>Rosoideae incertae sedis</taxon>
        <taxon>Rubus</taxon>
    </lineage>
</organism>
<name>A0AAW1WG28_RUBAR</name>
<keyword evidence="2" id="KW-1185">Reference proteome</keyword>
<accession>A0AAW1WG28</accession>
<dbReference type="EMBL" id="JBEDUW010000006">
    <property type="protein sequence ID" value="KAK9922484.1"/>
    <property type="molecule type" value="Genomic_DNA"/>
</dbReference>
<protein>
    <recommendedName>
        <fullName evidence="3">MHC class I antigen</fullName>
    </recommendedName>
</protein>
<sequence length="94" mass="10415">MMLLRWVAATERDAGSLSDGAEQGLGSEIYRHRSREHGDREVVVVWVEDGGAASQLKLDGCAAPVSWARHRWCVVSVIWAEESSTTGSMNAREW</sequence>
<gene>
    <name evidence="1" type="ORF">M0R45_030946</name>
</gene>
<comment type="caution">
    <text evidence="1">The sequence shown here is derived from an EMBL/GenBank/DDBJ whole genome shotgun (WGS) entry which is preliminary data.</text>
</comment>
<evidence type="ECO:0000313" key="2">
    <source>
        <dbReference type="Proteomes" id="UP001457282"/>
    </source>
</evidence>
<dbReference type="AlphaFoldDB" id="A0AAW1WG28"/>
<proteinExistence type="predicted"/>
<evidence type="ECO:0000313" key="1">
    <source>
        <dbReference type="EMBL" id="KAK9922484.1"/>
    </source>
</evidence>